<gene>
    <name evidence="2" type="ORF">FSZ17_16225</name>
</gene>
<dbReference type="AlphaFoldDB" id="A0A5B8Z6C1"/>
<dbReference type="Proteomes" id="UP000321555">
    <property type="component" value="Chromosome"/>
</dbReference>
<reference evidence="3" key="1">
    <citation type="submission" date="2019-08" db="EMBL/GenBank/DDBJ databases">
        <authorList>
            <person name="Zheng X."/>
        </authorList>
    </citation>
    <scope>NUCLEOTIDE SEQUENCE [LARGE SCALE GENOMIC DNA]</scope>
    <source>
        <strain evidence="3">FJAT-25496</strain>
    </source>
</reference>
<name>A0A5B8Z6C1_CYTDA</name>
<dbReference type="InterPro" id="IPR003791">
    <property type="entry name" value="UPF0178"/>
</dbReference>
<sequence length="114" mass="13213">MKNDLIVAKWKFVDSRKEKVDLFIMNHALPSDIVITQDIGLASTLLLKGVYVLSPKGILYEEKENHTALDMRYLSSKARRRGIYGKGPKPYSREDRLRFVKELTKILSKFEGKR</sequence>
<evidence type="ECO:0000313" key="3">
    <source>
        <dbReference type="Proteomes" id="UP000321555"/>
    </source>
</evidence>
<dbReference type="KEGG" id="bda:FSZ17_16225"/>
<comment type="similarity">
    <text evidence="1">Belongs to the UPF0178 family.</text>
</comment>
<dbReference type="OrthoDB" id="9798918at2"/>
<evidence type="ECO:0000313" key="2">
    <source>
        <dbReference type="EMBL" id="QED48672.1"/>
    </source>
</evidence>
<proteinExistence type="inferred from homology"/>
<dbReference type="STRING" id="1742359.GCA_001439625_02411"/>
<dbReference type="PANTHER" id="PTHR35146">
    <property type="entry name" value="UPF0178 PROTEIN YAII"/>
    <property type="match status" value="1"/>
</dbReference>
<evidence type="ECO:0000256" key="1">
    <source>
        <dbReference type="ARBA" id="ARBA00008522"/>
    </source>
</evidence>
<dbReference type="Pfam" id="PF02639">
    <property type="entry name" value="DUF188"/>
    <property type="match status" value="1"/>
</dbReference>
<organism evidence="2 3">
    <name type="scientific">Cytobacillus dafuensis</name>
    <name type="common">Bacillus dafuensis</name>
    <dbReference type="NCBI Taxonomy" id="1742359"/>
    <lineage>
        <taxon>Bacteria</taxon>
        <taxon>Bacillati</taxon>
        <taxon>Bacillota</taxon>
        <taxon>Bacilli</taxon>
        <taxon>Bacillales</taxon>
        <taxon>Bacillaceae</taxon>
        <taxon>Cytobacillus</taxon>
    </lineage>
</organism>
<accession>A0A5B8Z6C1</accession>
<dbReference type="EMBL" id="CP042593">
    <property type="protein sequence ID" value="QED48672.1"/>
    <property type="molecule type" value="Genomic_DNA"/>
</dbReference>
<dbReference type="PANTHER" id="PTHR35146:SF1">
    <property type="entry name" value="UPF0178 PROTEIN YAII"/>
    <property type="match status" value="1"/>
</dbReference>
<protein>
    <submittedName>
        <fullName evidence="2">DUF188 domain-containing protein</fullName>
    </submittedName>
</protein>
<keyword evidence="3" id="KW-1185">Reference proteome</keyword>